<organism evidence="18 19">
    <name type="scientific">Desulfovibrio gilichinskyi</name>
    <dbReference type="NCBI Taxonomy" id="1519643"/>
    <lineage>
        <taxon>Bacteria</taxon>
        <taxon>Pseudomonadati</taxon>
        <taxon>Thermodesulfobacteriota</taxon>
        <taxon>Desulfovibrionia</taxon>
        <taxon>Desulfovibrionales</taxon>
        <taxon>Desulfovibrionaceae</taxon>
        <taxon>Desulfovibrio</taxon>
    </lineage>
</organism>
<dbReference type="PANTHER" id="PTHR48082:SF2">
    <property type="entry name" value="ATP SYNTHASE SUBUNIT ALPHA, MITOCHONDRIAL"/>
    <property type="match status" value="1"/>
</dbReference>
<keyword evidence="14" id="KW-1003">Cell membrane</keyword>
<dbReference type="InterPro" id="IPR004100">
    <property type="entry name" value="ATPase_F1/V1/A1_a/bsu_N"/>
</dbReference>
<name>A0A1X7EMF5_9BACT</name>
<dbReference type="InterPro" id="IPR027417">
    <property type="entry name" value="P-loop_NTPase"/>
</dbReference>
<dbReference type="PANTHER" id="PTHR48082">
    <property type="entry name" value="ATP SYNTHASE SUBUNIT ALPHA, MITOCHONDRIAL"/>
    <property type="match status" value="1"/>
</dbReference>
<dbReference type="PIRSF" id="PIRSF039088">
    <property type="entry name" value="F_ATPase_subunit_alpha"/>
    <property type="match status" value="1"/>
</dbReference>
<evidence type="ECO:0000313" key="19">
    <source>
        <dbReference type="Proteomes" id="UP000192906"/>
    </source>
</evidence>
<evidence type="ECO:0000256" key="6">
    <source>
        <dbReference type="ARBA" id="ARBA00022781"/>
    </source>
</evidence>
<dbReference type="InterPro" id="IPR020003">
    <property type="entry name" value="ATPase_a/bsu_AS"/>
</dbReference>
<dbReference type="PROSITE" id="PS00152">
    <property type="entry name" value="ATPASE_ALPHA_BETA"/>
    <property type="match status" value="1"/>
</dbReference>
<evidence type="ECO:0000256" key="2">
    <source>
        <dbReference type="ARBA" id="ARBA00004170"/>
    </source>
</evidence>
<evidence type="ECO:0000259" key="15">
    <source>
        <dbReference type="Pfam" id="PF00006"/>
    </source>
</evidence>
<comment type="subcellular location">
    <subcellularLocation>
        <location evidence="14">Cell membrane</location>
        <topology evidence="14">Peripheral membrane protein</topology>
    </subcellularLocation>
    <subcellularLocation>
        <location evidence="2">Membrane</location>
        <topology evidence="2">Peripheral membrane protein</topology>
    </subcellularLocation>
</comment>
<keyword evidence="11 14" id="KW-0139">CF(1)</keyword>
<evidence type="ECO:0000256" key="10">
    <source>
        <dbReference type="ARBA" id="ARBA00023136"/>
    </source>
</evidence>
<dbReference type="EMBL" id="FWZU01000005">
    <property type="protein sequence ID" value="SMF36072.1"/>
    <property type="molecule type" value="Genomic_DNA"/>
</dbReference>
<evidence type="ECO:0000256" key="5">
    <source>
        <dbReference type="ARBA" id="ARBA00022741"/>
    </source>
</evidence>
<dbReference type="Pfam" id="PF00006">
    <property type="entry name" value="ATP-synt_ab"/>
    <property type="match status" value="1"/>
</dbReference>
<keyword evidence="10 14" id="KW-0472">Membrane</keyword>
<evidence type="ECO:0000256" key="4">
    <source>
        <dbReference type="ARBA" id="ARBA00022448"/>
    </source>
</evidence>
<protein>
    <recommendedName>
        <fullName evidence="14">ATP synthase subunit alpha</fullName>
        <ecNumber evidence="14">7.1.2.2</ecNumber>
    </recommendedName>
    <alternativeName>
        <fullName evidence="14">ATP synthase F1 sector subunit alpha</fullName>
    </alternativeName>
    <alternativeName>
        <fullName evidence="14">F-ATPase subunit alpha</fullName>
    </alternativeName>
</protein>
<dbReference type="GO" id="GO:0005524">
    <property type="term" value="F:ATP binding"/>
    <property type="evidence" value="ECO:0007669"/>
    <property type="project" value="UniProtKB-UniRule"/>
</dbReference>
<dbReference type="STRING" id="1519643.SAMN06295933_3143"/>
<comment type="subunit">
    <text evidence="13">F-type ATPases have 2 components, CF(1) - the catalytic core - and CF(0) - the membrane proton channel. CF(1) has five subunits: alpha(3), beta(3), gamma(1), delta(1), epsilon(1). CF(0) has four main subunits: a(1), b(1), b'(1) and c(9-12).</text>
</comment>
<keyword evidence="4 14" id="KW-0813">Transport</keyword>
<evidence type="ECO:0000259" key="16">
    <source>
        <dbReference type="Pfam" id="PF00306"/>
    </source>
</evidence>
<keyword evidence="8 14" id="KW-1278">Translocase</keyword>
<comment type="catalytic activity">
    <reaction evidence="14">
        <text>ATP + H2O + 4 H(+)(in) = ADP + phosphate + 5 H(+)(out)</text>
        <dbReference type="Rhea" id="RHEA:57720"/>
        <dbReference type="ChEBI" id="CHEBI:15377"/>
        <dbReference type="ChEBI" id="CHEBI:15378"/>
        <dbReference type="ChEBI" id="CHEBI:30616"/>
        <dbReference type="ChEBI" id="CHEBI:43474"/>
        <dbReference type="ChEBI" id="CHEBI:456216"/>
        <dbReference type="EC" id="7.1.2.2"/>
    </reaction>
</comment>
<evidence type="ECO:0000256" key="14">
    <source>
        <dbReference type="HAMAP-Rule" id="MF_01346"/>
    </source>
</evidence>
<dbReference type="OrthoDB" id="9803053at2"/>
<dbReference type="InterPro" id="IPR000793">
    <property type="entry name" value="ATP_synth_asu_C"/>
</dbReference>
<dbReference type="CDD" id="cd18116">
    <property type="entry name" value="ATP-synt_F1_alpha_N"/>
    <property type="match status" value="1"/>
</dbReference>
<dbReference type="InterPro" id="IPR005294">
    <property type="entry name" value="ATP_synth_F1_asu"/>
</dbReference>
<dbReference type="GO" id="GO:0005886">
    <property type="term" value="C:plasma membrane"/>
    <property type="evidence" value="ECO:0007669"/>
    <property type="project" value="UniProtKB-SubCell"/>
</dbReference>
<proteinExistence type="inferred from homology"/>
<keyword evidence="19" id="KW-1185">Reference proteome</keyword>
<evidence type="ECO:0000256" key="12">
    <source>
        <dbReference type="ARBA" id="ARBA00023310"/>
    </source>
</evidence>
<evidence type="ECO:0000256" key="3">
    <source>
        <dbReference type="ARBA" id="ARBA00008936"/>
    </source>
</evidence>
<dbReference type="FunFam" id="2.40.30.20:FF:000001">
    <property type="entry name" value="ATP synthase subunit alpha"/>
    <property type="match status" value="1"/>
</dbReference>
<evidence type="ECO:0000313" key="18">
    <source>
        <dbReference type="EMBL" id="SMF36072.1"/>
    </source>
</evidence>
<dbReference type="Gene3D" id="2.40.30.20">
    <property type="match status" value="1"/>
</dbReference>
<keyword evidence="6 14" id="KW-0375">Hydrogen ion transport</keyword>
<evidence type="ECO:0000256" key="9">
    <source>
        <dbReference type="ARBA" id="ARBA00023065"/>
    </source>
</evidence>
<reference evidence="19" key="1">
    <citation type="submission" date="2017-04" db="EMBL/GenBank/DDBJ databases">
        <authorList>
            <person name="Varghese N."/>
            <person name="Submissions S."/>
        </authorList>
    </citation>
    <scope>NUCLEOTIDE SEQUENCE [LARGE SCALE GENOMIC DNA]</scope>
    <source>
        <strain evidence="19">K3S</strain>
    </source>
</reference>
<keyword evidence="12 14" id="KW-0066">ATP synthesis</keyword>
<comment type="function">
    <text evidence="1 14">Produces ATP from ADP in the presence of a proton gradient across the membrane. The alpha chain is a regulatory subunit.</text>
</comment>
<dbReference type="GO" id="GO:0043531">
    <property type="term" value="F:ADP binding"/>
    <property type="evidence" value="ECO:0007669"/>
    <property type="project" value="TreeGrafter"/>
</dbReference>
<dbReference type="Gene3D" id="3.40.50.300">
    <property type="entry name" value="P-loop containing nucleotide triphosphate hydrolases"/>
    <property type="match status" value="1"/>
</dbReference>
<feature type="domain" description="ATPase F1/V1/A1 complex alpha/beta subunit nucleotide-binding" evidence="15">
    <location>
        <begin position="149"/>
        <end position="364"/>
    </location>
</feature>
<dbReference type="InterPro" id="IPR023366">
    <property type="entry name" value="ATP_synth_asu-like_sf"/>
</dbReference>
<dbReference type="InterPro" id="IPR000194">
    <property type="entry name" value="ATPase_F1/V1/A1_a/bsu_nucl-bd"/>
</dbReference>
<dbReference type="FunFam" id="1.20.150.20:FF:000001">
    <property type="entry name" value="ATP synthase subunit alpha"/>
    <property type="match status" value="1"/>
</dbReference>
<evidence type="ECO:0000256" key="8">
    <source>
        <dbReference type="ARBA" id="ARBA00022967"/>
    </source>
</evidence>
<dbReference type="InterPro" id="IPR036121">
    <property type="entry name" value="ATPase_F1/V1/A1_a/bsu_N_sf"/>
</dbReference>
<dbReference type="GO" id="GO:0045259">
    <property type="term" value="C:proton-transporting ATP synthase complex"/>
    <property type="evidence" value="ECO:0007669"/>
    <property type="project" value="UniProtKB-KW"/>
</dbReference>
<feature type="domain" description="ATPase F1/V1/A1 complex alpha/beta subunit N-terminal" evidence="17">
    <location>
        <begin position="25"/>
        <end position="92"/>
    </location>
</feature>
<keyword evidence="9 14" id="KW-0406">Ion transport</keyword>
<dbReference type="SUPFAM" id="SSF47917">
    <property type="entry name" value="C-terminal domain of alpha and beta subunits of F1 ATP synthase"/>
    <property type="match status" value="1"/>
</dbReference>
<feature type="domain" description="ATP synthase alpha subunit C-terminal" evidence="16">
    <location>
        <begin position="371"/>
        <end position="496"/>
    </location>
</feature>
<dbReference type="RefSeq" id="WP_085103901.1">
    <property type="nucleotide sequence ID" value="NZ_FWZU01000005.1"/>
</dbReference>
<keyword evidence="7 14" id="KW-0067">ATP-binding</keyword>
<dbReference type="GO" id="GO:0046933">
    <property type="term" value="F:proton-transporting ATP synthase activity, rotational mechanism"/>
    <property type="evidence" value="ECO:0007669"/>
    <property type="project" value="UniProtKB-UniRule"/>
</dbReference>
<evidence type="ECO:0000259" key="17">
    <source>
        <dbReference type="Pfam" id="PF02874"/>
    </source>
</evidence>
<dbReference type="Pfam" id="PF00306">
    <property type="entry name" value="ATP-synt_ab_C"/>
    <property type="match status" value="1"/>
</dbReference>
<dbReference type="Proteomes" id="UP000192906">
    <property type="component" value="Unassembled WGS sequence"/>
</dbReference>
<sequence>MQIKAEEISKIIEDQIQNYESKVEMSETGTVLLVGDGIARVHGVENAMAMELLEFPGGLMGMVLNLEEDNVGVALLGDDTGIKEGDPVKRTGKLFSVPVGPAVMGRVVNPLGQPIDGFGPIESDETRPVELKAPGIIARKSVHEPMYTGLKAIDAMTPVGRGQRELIIGDRQVGKTAICIDAILAQKDSGIHCFYVAIGQKKASVALVADILRKHGAMEYTTIISATASEAAPLQFISAYTGATMAEYYRDSGKHALIAYDDLSKQAVAYRQMSLLLRRPPGREAFPGDVFYLHSRLLERSCKVNDSLGAGSLTALPIIETQAGDVSAYIPTNVISITDGQVYLEPNLFNAGVRPAINVGLSVSRVGGAAQIKAMKQVAGTLRLDLAQYRELAAFAAFGSDLDKATQQKLNRGARMVELLKQSQFKPMNVMQQVISLYAGTRGHMDEIPVSAVRKFEGELIEFIASAKPEIMEGIKTKQVLDDEIEGKLKAALEEFKKGFTA</sequence>
<dbReference type="Pfam" id="PF02874">
    <property type="entry name" value="ATP-synt_ab_N"/>
    <property type="match status" value="1"/>
</dbReference>
<dbReference type="HAMAP" id="MF_01346">
    <property type="entry name" value="ATP_synth_alpha_bact"/>
    <property type="match status" value="1"/>
</dbReference>
<dbReference type="InterPro" id="IPR038376">
    <property type="entry name" value="ATP_synth_asu_C_sf"/>
</dbReference>
<dbReference type="FunFam" id="3.40.50.300:FF:000002">
    <property type="entry name" value="ATP synthase subunit alpha"/>
    <property type="match status" value="1"/>
</dbReference>
<dbReference type="CDD" id="cd01132">
    <property type="entry name" value="F1-ATPase_alpha_CD"/>
    <property type="match status" value="1"/>
</dbReference>
<dbReference type="EC" id="7.1.2.2" evidence="14"/>
<evidence type="ECO:0000256" key="7">
    <source>
        <dbReference type="ARBA" id="ARBA00022840"/>
    </source>
</evidence>
<evidence type="ECO:0000256" key="13">
    <source>
        <dbReference type="ARBA" id="ARBA00026013"/>
    </source>
</evidence>
<evidence type="ECO:0000256" key="1">
    <source>
        <dbReference type="ARBA" id="ARBA00003784"/>
    </source>
</evidence>
<feature type="binding site" evidence="14">
    <location>
        <begin position="169"/>
        <end position="176"/>
    </location>
    <ligand>
        <name>ATP</name>
        <dbReference type="ChEBI" id="CHEBI:30616"/>
    </ligand>
</feature>
<dbReference type="SUPFAM" id="SSF52540">
    <property type="entry name" value="P-loop containing nucleoside triphosphate hydrolases"/>
    <property type="match status" value="1"/>
</dbReference>
<feature type="site" description="Required for activity" evidence="14">
    <location>
        <position position="362"/>
    </location>
</feature>
<dbReference type="NCBIfam" id="TIGR00962">
    <property type="entry name" value="atpA"/>
    <property type="match status" value="1"/>
</dbReference>
<dbReference type="SUPFAM" id="SSF50615">
    <property type="entry name" value="N-terminal domain of alpha and beta subunits of F1 ATP synthase"/>
    <property type="match status" value="1"/>
</dbReference>
<dbReference type="Gene3D" id="1.20.150.20">
    <property type="entry name" value="ATP synthase alpha/beta chain, C-terminal domain"/>
    <property type="match status" value="1"/>
</dbReference>
<dbReference type="AlphaFoldDB" id="A0A1X7EMF5"/>
<gene>
    <name evidence="14" type="primary">atpA</name>
    <name evidence="18" type="ORF">SAMN06295933_3143</name>
</gene>
<accession>A0A1X7EMF5</accession>
<comment type="similarity">
    <text evidence="3 14">Belongs to the ATPase alpha/beta chains family.</text>
</comment>
<dbReference type="InterPro" id="IPR033732">
    <property type="entry name" value="ATP_synth_F1_a_nt-bd_dom"/>
</dbReference>
<evidence type="ECO:0000256" key="11">
    <source>
        <dbReference type="ARBA" id="ARBA00023196"/>
    </source>
</evidence>
<keyword evidence="5 14" id="KW-0547">Nucleotide-binding</keyword>
<dbReference type="NCBIfam" id="NF009884">
    <property type="entry name" value="PRK13343.1"/>
    <property type="match status" value="1"/>
</dbReference>
<dbReference type="CDD" id="cd18113">
    <property type="entry name" value="ATP-synt_F1_alpha_C"/>
    <property type="match status" value="1"/>
</dbReference>